<protein>
    <submittedName>
        <fullName evidence="2">Uncharacterized protein</fullName>
    </submittedName>
</protein>
<reference evidence="2" key="1">
    <citation type="submission" date="2022-08" db="UniProtKB">
        <authorList>
            <consortium name="EnsemblMetazoa"/>
        </authorList>
    </citation>
    <scope>IDENTIFICATION</scope>
</reference>
<feature type="region of interest" description="Disordered" evidence="1">
    <location>
        <begin position="103"/>
        <end position="125"/>
    </location>
</feature>
<dbReference type="AlphaFoldDB" id="A0A8W7Q063"/>
<feature type="compositionally biased region" description="Polar residues" evidence="1">
    <location>
        <begin position="113"/>
        <end position="125"/>
    </location>
</feature>
<dbReference type="PROSITE" id="PS51257">
    <property type="entry name" value="PROKAR_LIPOPROTEIN"/>
    <property type="match status" value="1"/>
</dbReference>
<dbReference type="Proteomes" id="UP000075882">
    <property type="component" value="Unassembled WGS sequence"/>
</dbReference>
<accession>A0A8W7Q063</accession>
<organism evidence="2">
    <name type="scientific">Anopheles coluzzii</name>
    <name type="common">African malaria mosquito</name>
    <dbReference type="NCBI Taxonomy" id="1518534"/>
    <lineage>
        <taxon>Eukaryota</taxon>
        <taxon>Metazoa</taxon>
        <taxon>Ecdysozoa</taxon>
        <taxon>Arthropoda</taxon>
        <taxon>Hexapoda</taxon>
        <taxon>Insecta</taxon>
        <taxon>Pterygota</taxon>
        <taxon>Neoptera</taxon>
        <taxon>Endopterygota</taxon>
        <taxon>Diptera</taxon>
        <taxon>Nematocera</taxon>
        <taxon>Culicoidea</taxon>
        <taxon>Culicidae</taxon>
        <taxon>Anophelinae</taxon>
        <taxon>Anopheles</taxon>
    </lineage>
</organism>
<sequence>MIDLRSTGYIGVPLTPSPVTANSAPAGAGCGDLNSFAAVVTYRMSRLGPPNAAEVTCSHGSLISSSTLPVLSPYARAQFTLYTVDPPKVATYSEPFASIVMPSGTNGGRSPLTRKSITTRSPATNNKKRHKLALLRVVPVERAEPHLEDVTLGLEAHGTAVKASLAVNLRIVETVILHRRFDLADRAHEGRLLRAAVPVDERHLPVGADDKVPIVTLDRHTRLDAFTSGGGGGGGVTNITFVS</sequence>
<evidence type="ECO:0000313" key="2">
    <source>
        <dbReference type="EnsemblMetazoa" id="ACOM040766-PA.1"/>
    </source>
</evidence>
<name>A0A8W7Q063_ANOCL</name>
<proteinExistence type="predicted"/>
<evidence type="ECO:0000256" key="1">
    <source>
        <dbReference type="SAM" id="MobiDB-lite"/>
    </source>
</evidence>
<dbReference type="EnsemblMetazoa" id="ACOM040766-RA">
    <property type="protein sequence ID" value="ACOM040766-PA.1"/>
    <property type="gene ID" value="ACOM040766"/>
</dbReference>